<dbReference type="Proteomes" id="UP000237000">
    <property type="component" value="Unassembled WGS sequence"/>
</dbReference>
<sequence>MGVRKVGVERPSVGRQGNGGAHVCSVEIEVRGPCSRPSWIIMIWLLSPSLLRDPPPLERGTSSCSQKITRYLEE</sequence>
<dbReference type="EMBL" id="JXTC01000721">
    <property type="protein sequence ID" value="PON39357.1"/>
    <property type="molecule type" value="Genomic_DNA"/>
</dbReference>
<gene>
    <name evidence="1" type="ORF">TorRG33x02_342910</name>
</gene>
<evidence type="ECO:0000313" key="1">
    <source>
        <dbReference type="EMBL" id="PON39357.1"/>
    </source>
</evidence>
<accession>A0A2P5AS48</accession>
<name>A0A2P5AS48_TREOI</name>
<comment type="caution">
    <text evidence="1">The sequence shown here is derived from an EMBL/GenBank/DDBJ whole genome shotgun (WGS) entry which is preliminary data.</text>
</comment>
<feature type="non-terminal residue" evidence="1">
    <location>
        <position position="74"/>
    </location>
</feature>
<reference evidence="2" key="1">
    <citation type="submission" date="2016-06" db="EMBL/GenBank/DDBJ databases">
        <title>Parallel loss of symbiosis genes in relatives of nitrogen-fixing non-legume Parasponia.</title>
        <authorList>
            <person name="Van Velzen R."/>
            <person name="Holmer R."/>
            <person name="Bu F."/>
            <person name="Rutten L."/>
            <person name="Van Zeijl A."/>
            <person name="Liu W."/>
            <person name="Santuari L."/>
            <person name="Cao Q."/>
            <person name="Sharma T."/>
            <person name="Shen D."/>
            <person name="Roswanjaya Y."/>
            <person name="Wardhani T."/>
            <person name="Kalhor M.S."/>
            <person name="Jansen J."/>
            <person name="Van den Hoogen J."/>
            <person name="Gungor B."/>
            <person name="Hartog M."/>
            <person name="Hontelez J."/>
            <person name="Verver J."/>
            <person name="Yang W.-C."/>
            <person name="Schijlen E."/>
            <person name="Repin R."/>
            <person name="Schilthuizen M."/>
            <person name="Schranz E."/>
            <person name="Heidstra R."/>
            <person name="Miyata K."/>
            <person name="Fedorova E."/>
            <person name="Kohlen W."/>
            <person name="Bisseling T."/>
            <person name="Smit S."/>
            <person name="Geurts R."/>
        </authorList>
    </citation>
    <scope>NUCLEOTIDE SEQUENCE [LARGE SCALE GENOMIC DNA]</scope>
    <source>
        <strain evidence="2">cv. RG33-2</strain>
    </source>
</reference>
<keyword evidence="2" id="KW-1185">Reference proteome</keyword>
<evidence type="ECO:0000313" key="2">
    <source>
        <dbReference type="Proteomes" id="UP000237000"/>
    </source>
</evidence>
<dbReference type="AlphaFoldDB" id="A0A2P5AS48"/>
<proteinExistence type="predicted"/>
<protein>
    <submittedName>
        <fullName evidence="1">Uncharacterized protein</fullName>
    </submittedName>
</protein>
<organism evidence="1 2">
    <name type="scientific">Trema orientale</name>
    <name type="common">Charcoal tree</name>
    <name type="synonym">Celtis orientalis</name>
    <dbReference type="NCBI Taxonomy" id="63057"/>
    <lineage>
        <taxon>Eukaryota</taxon>
        <taxon>Viridiplantae</taxon>
        <taxon>Streptophyta</taxon>
        <taxon>Embryophyta</taxon>
        <taxon>Tracheophyta</taxon>
        <taxon>Spermatophyta</taxon>
        <taxon>Magnoliopsida</taxon>
        <taxon>eudicotyledons</taxon>
        <taxon>Gunneridae</taxon>
        <taxon>Pentapetalae</taxon>
        <taxon>rosids</taxon>
        <taxon>fabids</taxon>
        <taxon>Rosales</taxon>
        <taxon>Cannabaceae</taxon>
        <taxon>Trema</taxon>
    </lineage>
</organism>
<dbReference type="InParanoid" id="A0A2P5AS48"/>